<reference evidence="8" key="2">
    <citation type="submission" date="2021-01" db="UniProtKB">
        <authorList>
            <consortium name="EnsemblMetazoa"/>
        </authorList>
    </citation>
    <scope>IDENTIFICATION</scope>
</reference>
<dbReference type="OrthoDB" id="6083617at2759"/>
<evidence type="ECO:0000256" key="2">
    <source>
        <dbReference type="ARBA" id="ARBA00006843"/>
    </source>
</evidence>
<keyword evidence="3 7" id="KW-0812">Transmembrane</keyword>
<dbReference type="Pfam" id="PF04505">
    <property type="entry name" value="CD225"/>
    <property type="match status" value="1"/>
</dbReference>
<dbReference type="PANTHER" id="PTHR14948:SF44">
    <property type="entry name" value="PROLINE-RICH TRANSMEMBRANE PROTEIN 1-LIKE"/>
    <property type="match status" value="1"/>
</dbReference>
<evidence type="ECO:0000313" key="8">
    <source>
        <dbReference type="EnsemblMetazoa" id="XP_030849463"/>
    </source>
</evidence>
<evidence type="ECO:0000256" key="6">
    <source>
        <dbReference type="SAM" id="MobiDB-lite"/>
    </source>
</evidence>
<feature type="region of interest" description="Disordered" evidence="6">
    <location>
        <begin position="12"/>
        <end position="74"/>
    </location>
</feature>
<dbReference type="InterPro" id="IPR051423">
    <property type="entry name" value="CD225/Dispanin"/>
</dbReference>
<dbReference type="KEGG" id="spu:105442617"/>
<comment type="subcellular location">
    <subcellularLocation>
        <location evidence="1">Membrane</location>
    </subcellularLocation>
</comment>
<feature type="transmembrane region" description="Helical" evidence="7">
    <location>
        <begin position="99"/>
        <end position="120"/>
    </location>
</feature>
<dbReference type="OMA" id="VHANMET"/>
<keyword evidence="9" id="KW-1185">Reference proteome</keyword>
<dbReference type="GeneID" id="105442617"/>
<name>A0A7M7T2N8_STRPU</name>
<comment type="similarity">
    <text evidence="2">Belongs to the CD225/Dispanin family.</text>
</comment>
<evidence type="ECO:0000256" key="3">
    <source>
        <dbReference type="ARBA" id="ARBA00022692"/>
    </source>
</evidence>
<evidence type="ECO:0000256" key="1">
    <source>
        <dbReference type="ARBA" id="ARBA00004370"/>
    </source>
</evidence>
<evidence type="ECO:0000313" key="9">
    <source>
        <dbReference type="Proteomes" id="UP000007110"/>
    </source>
</evidence>
<evidence type="ECO:0000256" key="4">
    <source>
        <dbReference type="ARBA" id="ARBA00022989"/>
    </source>
</evidence>
<dbReference type="InterPro" id="IPR007593">
    <property type="entry name" value="CD225/Dispanin_fam"/>
</dbReference>
<protein>
    <submittedName>
        <fullName evidence="8">Uncharacterized protein</fullName>
    </submittedName>
</protein>
<accession>A0A7M7T2N8</accession>
<organism evidence="8 9">
    <name type="scientific">Strongylocentrotus purpuratus</name>
    <name type="common">Purple sea urchin</name>
    <dbReference type="NCBI Taxonomy" id="7668"/>
    <lineage>
        <taxon>Eukaryota</taxon>
        <taxon>Metazoa</taxon>
        <taxon>Echinodermata</taxon>
        <taxon>Eleutherozoa</taxon>
        <taxon>Echinozoa</taxon>
        <taxon>Echinoidea</taxon>
        <taxon>Euechinoidea</taxon>
        <taxon>Echinacea</taxon>
        <taxon>Camarodonta</taxon>
        <taxon>Echinidea</taxon>
        <taxon>Strongylocentrotidae</taxon>
        <taxon>Strongylocentrotus</taxon>
    </lineage>
</organism>
<evidence type="ECO:0000256" key="7">
    <source>
        <dbReference type="SAM" id="Phobius"/>
    </source>
</evidence>
<reference evidence="9" key="1">
    <citation type="submission" date="2015-02" db="EMBL/GenBank/DDBJ databases">
        <title>Genome sequencing for Strongylocentrotus purpuratus.</title>
        <authorList>
            <person name="Murali S."/>
            <person name="Liu Y."/>
            <person name="Vee V."/>
            <person name="English A."/>
            <person name="Wang M."/>
            <person name="Skinner E."/>
            <person name="Han Y."/>
            <person name="Muzny D.M."/>
            <person name="Worley K.C."/>
            <person name="Gibbs R.A."/>
        </authorList>
    </citation>
    <scope>NUCLEOTIDE SEQUENCE</scope>
</reference>
<dbReference type="RefSeq" id="XP_030849463.1">
    <property type="nucleotide sequence ID" value="XM_030993603.1"/>
</dbReference>
<keyword evidence="4 7" id="KW-1133">Transmembrane helix</keyword>
<dbReference type="InParanoid" id="A0A7M7T2N8"/>
<dbReference type="GO" id="GO:0016020">
    <property type="term" value="C:membrane"/>
    <property type="evidence" value="ECO:0007669"/>
    <property type="project" value="UniProtKB-SubCell"/>
</dbReference>
<sequence length="170" mass="18958">MASEYKQFINEGCDVEGGGYDNLPSYDESNAISGSAPPQNPYPPPNSSGYPMQQPSKSQQASQFPQQQPATAVPQPQVIQVPMEQNIVHANMETMPNDYFGSALFVTMCCCLPFGIVALIKSTEVYMMDYLTRLNKPCDLGQFPYQTIMNMHVSERPMRRMFIALGKTRA</sequence>
<dbReference type="AlphaFoldDB" id="A0A7M7T2N8"/>
<feature type="compositionally biased region" description="Low complexity" evidence="6">
    <location>
        <begin position="47"/>
        <end position="74"/>
    </location>
</feature>
<keyword evidence="5 7" id="KW-0472">Membrane</keyword>
<evidence type="ECO:0000256" key="5">
    <source>
        <dbReference type="ARBA" id="ARBA00023136"/>
    </source>
</evidence>
<dbReference type="Proteomes" id="UP000007110">
    <property type="component" value="Unassembled WGS sequence"/>
</dbReference>
<proteinExistence type="inferred from homology"/>
<dbReference type="PANTHER" id="PTHR14948">
    <property type="entry name" value="NG5"/>
    <property type="match status" value="1"/>
</dbReference>
<dbReference type="EnsemblMetazoa" id="XM_030993603">
    <property type="protein sequence ID" value="XP_030849463"/>
    <property type="gene ID" value="LOC105442617"/>
</dbReference>